<reference evidence="1 2" key="1">
    <citation type="journal article" date="2016" name="Nat. Commun.">
        <title>Ectomycorrhizal ecology is imprinted in the genome of the dominant symbiotic fungus Cenococcum geophilum.</title>
        <authorList>
            <consortium name="DOE Joint Genome Institute"/>
            <person name="Peter M."/>
            <person name="Kohler A."/>
            <person name="Ohm R.A."/>
            <person name="Kuo A."/>
            <person name="Krutzmann J."/>
            <person name="Morin E."/>
            <person name="Arend M."/>
            <person name="Barry K.W."/>
            <person name="Binder M."/>
            <person name="Choi C."/>
            <person name="Clum A."/>
            <person name="Copeland A."/>
            <person name="Grisel N."/>
            <person name="Haridas S."/>
            <person name="Kipfer T."/>
            <person name="LaButti K."/>
            <person name="Lindquist E."/>
            <person name="Lipzen A."/>
            <person name="Maire R."/>
            <person name="Meier B."/>
            <person name="Mihaltcheva S."/>
            <person name="Molinier V."/>
            <person name="Murat C."/>
            <person name="Poggeler S."/>
            <person name="Quandt C.A."/>
            <person name="Sperisen C."/>
            <person name="Tritt A."/>
            <person name="Tisserant E."/>
            <person name="Crous P.W."/>
            <person name="Henrissat B."/>
            <person name="Nehls U."/>
            <person name="Egli S."/>
            <person name="Spatafora J.W."/>
            <person name="Grigoriev I.V."/>
            <person name="Martin F.M."/>
        </authorList>
    </citation>
    <scope>NUCLEOTIDE SEQUENCE [LARGE SCALE GENOMIC DNA]</scope>
    <source>
        <strain evidence="1 2">CBS 207.34</strain>
    </source>
</reference>
<dbReference type="AlphaFoldDB" id="A0A8E2JTY0"/>
<feature type="non-terminal residue" evidence="1">
    <location>
        <position position="1"/>
    </location>
</feature>
<protein>
    <submittedName>
        <fullName evidence="1">Uncharacterized protein</fullName>
    </submittedName>
</protein>
<dbReference type="EMBL" id="KV749533">
    <property type="protein sequence ID" value="OCL09034.1"/>
    <property type="molecule type" value="Genomic_DNA"/>
</dbReference>
<name>A0A8E2JTY0_9PEZI</name>
<dbReference type="OrthoDB" id="7392499at2759"/>
<gene>
    <name evidence="1" type="ORF">AOQ84DRAFT_292022</name>
</gene>
<proteinExistence type="predicted"/>
<evidence type="ECO:0000313" key="1">
    <source>
        <dbReference type="EMBL" id="OCL09034.1"/>
    </source>
</evidence>
<evidence type="ECO:0000313" key="2">
    <source>
        <dbReference type="Proteomes" id="UP000250140"/>
    </source>
</evidence>
<dbReference type="Proteomes" id="UP000250140">
    <property type="component" value="Unassembled WGS sequence"/>
</dbReference>
<organism evidence="1 2">
    <name type="scientific">Glonium stellatum</name>
    <dbReference type="NCBI Taxonomy" id="574774"/>
    <lineage>
        <taxon>Eukaryota</taxon>
        <taxon>Fungi</taxon>
        <taxon>Dikarya</taxon>
        <taxon>Ascomycota</taxon>
        <taxon>Pezizomycotina</taxon>
        <taxon>Dothideomycetes</taxon>
        <taxon>Pleosporomycetidae</taxon>
        <taxon>Gloniales</taxon>
        <taxon>Gloniaceae</taxon>
        <taxon>Glonium</taxon>
    </lineage>
</organism>
<keyword evidence="2" id="KW-1185">Reference proteome</keyword>
<accession>A0A8E2JTY0</accession>
<sequence>ILMASNGHFFGQMPHPMQSLSEMNAILDSGVTSMQSLPVRTTGQDFLHSCLHFCNIFRTETAGGRYYDLP</sequence>